<name>A0A382F5P1_9ZZZZ</name>
<accession>A0A382F5P1</accession>
<proteinExistence type="predicted"/>
<dbReference type="Pfam" id="PF00565">
    <property type="entry name" value="SNase"/>
    <property type="match status" value="1"/>
</dbReference>
<dbReference type="InterPro" id="IPR002071">
    <property type="entry name" value="Thermonucl_AS"/>
</dbReference>
<dbReference type="SUPFAM" id="SSF50199">
    <property type="entry name" value="Staphylococcal nuclease"/>
    <property type="match status" value="1"/>
</dbReference>
<dbReference type="EMBL" id="UINC01047987">
    <property type="protein sequence ID" value="SVB57952.1"/>
    <property type="molecule type" value="Genomic_DNA"/>
</dbReference>
<feature type="domain" description="TNase-like" evidence="4">
    <location>
        <begin position="21"/>
        <end position="142"/>
    </location>
</feature>
<dbReference type="PROSITE" id="PS50830">
    <property type="entry name" value="TNASE_3"/>
    <property type="match status" value="1"/>
</dbReference>
<dbReference type="PROSITE" id="PS01123">
    <property type="entry name" value="TNASE_1"/>
    <property type="match status" value="1"/>
</dbReference>
<evidence type="ECO:0000256" key="2">
    <source>
        <dbReference type="ARBA" id="ARBA00022759"/>
    </source>
</evidence>
<evidence type="ECO:0000256" key="3">
    <source>
        <dbReference type="ARBA" id="ARBA00022801"/>
    </source>
</evidence>
<evidence type="ECO:0000256" key="1">
    <source>
        <dbReference type="ARBA" id="ARBA00022722"/>
    </source>
</evidence>
<keyword evidence="3" id="KW-0378">Hydrolase</keyword>
<reference evidence="5" key="1">
    <citation type="submission" date="2018-05" db="EMBL/GenBank/DDBJ databases">
        <authorList>
            <person name="Lanie J.A."/>
            <person name="Ng W.-L."/>
            <person name="Kazmierczak K.M."/>
            <person name="Andrzejewski T.M."/>
            <person name="Davidsen T.M."/>
            <person name="Wayne K.J."/>
            <person name="Tettelin H."/>
            <person name="Glass J.I."/>
            <person name="Rusch D."/>
            <person name="Podicherti R."/>
            <person name="Tsui H.-C.T."/>
            <person name="Winkler M.E."/>
        </authorList>
    </citation>
    <scope>NUCLEOTIDE SEQUENCE</scope>
</reference>
<dbReference type="Gene3D" id="2.40.50.90">
    <property type="match status" value="1"/>
</dbReference>
<dbReference type="SUPFAM" id="SSF74853">
    <property type="entry name" value="Lamin A/C globular tail domain"/>
    <property type="match status" value="1"/>
</dbReference>
<dbReference type="SMART" id="SM00318">
    <property type="entry name" value="SNc"/>
    <property type="match status" value="1"/>
</dbReference>
<keyword evidence="1" id="KW-0540">Nuclease</keyword>
<dbReference type="AlphaFoldDB" id="A0A382F5P1"/>
<dbReference type="GO" id="GO:0016787">
    <property type="term" value="F:hydrolase activity"/>
    <property type="evidence" value="ECO:0007669"/>
    <property type="project" value="UniProtKB-KW"/>
</dbReference>
<dbReference type="Pfam" id="PF00932">
    <property type="entry name" value="LTD"/>
    <property type="match status" value="1"/>
</dbReference>
<dbReference type="GO" id="GO:0003676">
    <property type="term" value="F:nucleic acid binding"/>
    <property type="evidence" value="ECO:0007669"/>
    <property type="project" value="InterPro"/>
</dbReference>
<dbReference type="PANTHER" id="PTHR12302">
    <property type="entry name" value="EBNA2 BINDING PROTEIN P100"/>
    <property type="match status" value="1"/>
</dbReference>
<protein>
    <recommendedName>
        <fullName evidence="4">TNase-like domain-containing protein</fullName>
    </recommendedName>
</protein>
<keyword evidence="2" id="KW-0255">Endonuclease</keyword>
<evidence type="ECO:0000313" key="5">
    <source>
        <dbReference type="EMBL" id="SVB57952.1"/>
    </source>
</evidence>
<dbReference type="GO" id="GO:0004519">
    <property type="term" value="F:endonuclease activity"/>
    <property type="evidence" value="ECO:0007669"/>
    <property type="project" value="UniProtKB-KW"/>
</dbReference>
<dbReference type="InterPro" id="IPR036415">
    <property type="entry name" value="Lamin_tail_dom_sf"/>
</dbReference>
<evidence type="ECO:0000259" key="4">
    <source>
        <dbReference type="PROSITE" id="PS50830"/>
    </source>
</evidence>
<dbReference type="PANTHER" id="PTHR12302:SF3">
    <property type="entry name" value="SERINE_THREONINE-PROTEIN KINASE 31"/>
    <property type="match status" value="1"/>
</dbReference>
<dbReference type="InterPro" id="IPR016071">
    <property type="entry name" value="Staphylococal_nuclease_OB-fold"/>
</dbReference>
<dbReference type="InterPro" id="IPR001322">
    <property type="entry name" value="Lamin_tail_dom"/>
</dbReference>
<sequence>MKLTSMALLALCLCLPASGAGTFTGKVTGVTDGDTITVVTSDKRQYKVRLEGIDSPEAKQPSGDKAKQALSAKVLNKQVSVTWTKLDEYQRLLAYVYLGSQSVNTEMVAEGWAWHYAQYSSNQQMAAAQVAARAGRKGLWAAKNPVAPWLWRKRPKPSPKKGKGKGSVLRILSLLPNPAGKDAGKEQVTLVNTSKKAVSLRGWLLRDKAKNVYGLSGSIAANGRKVVTMKNNSMPLDNDGDTITLVQGKTTRHTVSYNKKQAGNGAVVKTSK</sequence>
<dbReference type="InterPro" id="IPR035437">
    <property type="entry name" value="SNase_OB-fold_sf"/>
</dbReference>
<gene>
    <name evidence="5" type="ORF">METZ01_LOCUS210806</name>
</gene>
<organism evidence="5">
    <name type="scientific">marine metagenome</name>
    <dbReference type="NCBI Taxonomy" id="408172"/>
    <lineage>
        <taxon>unclassified sequences</taxon>
        <taxon>metagenomes</taxon>
        <taxon>ecological metagenomes</taxon>
    </lineage>
</organism>